<organism evidence="5 6">
    <name type="scientific">Baia soyae</name>
    <dbReference type="NCBI Taxonomy" id="1544746"/>
    <lineage>
        <taxon>Bacteria</taxon>
        <taxon>Bacillati</taxon>
        <taxon>Bacillota</taxon>
        <taxon>Bacilli</taxon>
        <taxon>Bacillales</taxon>
        <taxon>Thermoactinomycetaceae</taxon>
        <taxon>Baia</taxon>
    </lineage>
</organism>
<protein>
    <submittedName>
        <fullName evidence="5">Ribosomal-protein-alanine N-acetyltransferase</fullName>
    </submittedName>
</protein>
<dbReference type="SUPFAM" id="SSF55729">
    <property type="entry name" value="Acyl-CoA N-acyltransferases (Nat)"/>
    <property type="match status" value="1"/>
</dbReference>
<keyword evidence="2" id="KW-0012">Acyltransferase</keyword>
<sequence length="182" mass="21147">MKLQSDHLYIRPFEMSDAEHLHHLLLRNRDFFGQYDPIRLESYYSLEAQTKQIADAIKSFENDNGYTFGVFLNSDHTLIGRVSLSAVSRGPFQNAYLGYYLDQQVNGKGYMTEAIKLILQYCFEEISLHRIQAGVMPKNTASIRVLEKSGFRREGLAERYLQINGQWEDHLLYAITKEEIDV</sequence>
<evidence type="ECO:0000313" key="5">
    <source>
        <dbReference type="EMBL" id="TCP65799.1"/>
    </source>
</evidence>
<dbReference type="PANTHER" id="PTHR43792:SF8">
    <property type="entry name" value="[RIBOSOMAL PROTEIN US5]-ALANINE N-ACETYLTRANSFERASE"/>
    <property type="match status" value="1"/>
</dbReference>
<accession>A0A4R2RSH4</accession>
<comment type="similarity">
    <text evidence="3">Belongs to the acetyltransferase family. RimJ subfamily.</text>
</comment>
<dbReference type="InterPro" id="IPR016181">
    <property type="entry name" value="Acyl_CoA_acyltransferase"/>
</dbReference>
<dbReference type="Proteomes" id="UP000294746">
    <property type="component" value="Unassembled WGS sequence"/>
</dbReference>
<dbReference type="PANTHER" id="PTHR43792">
    <property type="entry name" value="GNAT FAMILY, PUTATIVE (AFU_ORTHOLOGUE AFUA_3G00765)-RELATED-RELATED"/>
    <property type="match status" value="1"/>
</dbReference>
<dbReference type="InterPro" id="IPR051531">
    <property type="entry name" value="N-acetyltransferase"/>
</dbReference>
<evidence type="ECO:0000259" key="4">
    <source>
        <dbReference type="PROSITE" id="PS51186"/>
    </source>
</evidence>
<dbReference type="Gene3D" id="3.40.630.30">
    <property type="match status" value="1"/>
</dbReference>
<evidence type="ECO:0000256" key="3">
    <source>
        <dbReference type="ARBA" id="ARBA00038502"/>
    </source>
</evidence>
<dbReference type="GO" id="GO:0005737">
    <property type="term" value="C:cytoplasm"/>
    <property type="evidence" value="ECO:0007669"/>
    <property type="project" value="TreeGrafter"/>
</dbReference>
<dbReference type="GO" id="GO:0008999">
    <property type="term" value="F:protein-N-terminal-alanine acetyltransferase activity"/>
    <property type="evidence" value="ECO:0007669"/>
    <property type="project" value="TreeGrafter"/>
</dbReference>
<evidence type="ECO:0000256" key="1">
    <source>
        <dbReference type="ARBA" id="ARBA00022679"/>
    </source>
</evidence>
<name>A0A4R2RSH4_9BACL</name>
<proteinExistence type="inferred from homology"/>
<reference evidence="5 6" key="1">
    <citation type="submission" date="2019-03" db="EMBL/GenBank/DDBJ databases">
        <title>Genomic Encyclopedia of Type Strains, Phase IV (KMG-IV): sequencing the most valuable type-strain genomes for metagenomic binning, comparative biology and taxonomic classification.</title>
        <authorList>
            <person name="Goeker M."/>
        </authorList>
    </citation>
    <scope>NUCLEOTIDE SEQUENCE [LARGE SCALE GENOMIC DNA]</scope>
    <source>
        <strain evidence="5 6">DSM 46831</strain>
    </source>
</reference>
<evidence type="ECO:0000256" key="2">
    <source>
        <dbReference type="ARBA" id="ARBA00023315"/>
    </source>
</evidence>
<keyword evidence="1 5" id="KW-0808">Transferase</keyword>
<dbReference type="Pfam" id="PF13302">
    <property type="entry name" value="Acetyltransf_3"/>
    <property type="match status" value="1"/>
</dbReference>
<dbReference type="AlphaFoldDB" id="A0A4R2RSH4"/>
<dbReference type="PROSITE" id="PS51186">
    <property type="entry name" value="GNAT"/>
    <property type="match status" value="1"/>
</dbReference>
<dbReference type="EMBL" id="SLXV01000030">
    <property type="protein sequence ID" value="TCP65799.1"/>
    <property type="molecule type" value="Genomic_DNA"/>
</dbReference>
<keyword evidence="6" id="KW-1185">Reference proteome</keyword>
<feature type="domain" description="N-acetyltransferase" evidence="4">
    <location>
        <begin position="30"/>
        <end position="178"/>
    </location>
</feature>
<dbReference type="RefSeq" id="WP_131849282.1">
    <property type="nucleotide sequence ID" value="NZ_SLXV01000030.1"/>
</dbReference>
<gene>
    <name evidence="5" type="ORF">EDD57_13038</name>
</gene>
<dbReference type="OrthoDB" id="9795206at2"/>
<dbReference type="InterPro" id="IPR000182">
    <property type="entry name" value="GNAT_dom"/>
</dbReference>
<comment type="caution">
    <text evidence="5">The sequence shown here is derived from an EMBL/GenBank/DDBJ whole genome shotgun (WGS) entry which is preliminary data.</text>
</comment>
<evidence type="ECO:0000313" key="6">
    <source>
        <dbReference type="Proteomes" id="UP000294746"/>
    </source>
</evidence>